<reference evidence="8" key="2">
    <citation type="submission" date="2015-01" db="EMBL/GenBank/DDBJ databases">
        <title>Evolutionary Origins and Diversification of the Mycorrhizal Mutualists.</title>
        <authorList>
            <consortium name="DOE Joint Genome Institute"/>
            <consortium name="Mycorrhizal Genomics Consortium"/>
            <person name="Kohler A."/>
            <person name="Kuo A."/>
            <person name="Nagy L.G."/>
            <person name="Floudas D."/>
            <person name="Copeland A."/>
            <person name="Barry K.W."/>
            <person name="Cichocki N."/>
            <person name="Veneault-Fourrey C."/>
            <person name="LaButti K."/>
            <person name="Lindquist E.A."/>
            <person name="Lipzen A."/>
            <person name="Lundell T."/>
            <person name="Morin E."/>
            <person name="Murat C."/>
            <person name="Riley R."/>
            <person name="Ohm R."/>
            <person name="Sun H."/>
            <person name="Tunlid A."/>
            <person name="Henrissat B."/>
            <person name="Grigoriev I.V."/>
            <person name="Hibbett D.S."/>
            <person name="Martin F."/>
        </authorList>
    </citation>
    <scope>NUCLEOTIDE SEQUENCE [LARGE SCALE GENOMIC DNA]</scope>
    <source>
        <strain evidence="8">Zn</strain>
    </source>
</reference>
<feature type="region of interest" description="Disordered" evidence="5">
    <location>
        <begin position="530"/>
        <end position="568"/>
    </location>
</feature>
<evidence type="ECO:0000313" key="7">
    <source>
        <dbReference type="EMBL" id="KIM99786.1"/>
    </source>
</evidence>
<dbReference type="EMBL" id="KN832878">
    <property type="protein sequence ID" value="KIM99786.1"/>
    <property type="molecule type" value="Genomic_DNA"/>
</dbReference>
<proteinExistence type="predicted"/>
<feature type="transmembrane region" description="Helical" evidence="6">
    <location>
        <begin position="357"/>
        <end position="376"/>
    </location>
</feature>
<dbReference type="SUPFAM" id="SSF144083">
    <property type="entry name" value="Magnesium transport protein CorA, transmembrane region"/>
    <property type="match status" value="1"/>
</dbReference>
<comment type="subcellular location">
    <subcellularLocation>
        <location evidence="1">Membrane</location>
        <topology evidence="1">Multi-pass membrane protein</topology>
    </subcellularLocation>
</comment>
<protein>
    <submittedName>
        <fullName evidence="7">Uncharacterized protein</fullName>
    </submittedName>
</protein>
<feature type="transmembrane region" description="Helical" evidence="6">
    <location>
        <begin position="491"/>
        <end position="520"/>
    </location>
</feature>
<evidence type="ECO:0000256" key="3">
    <source>
        <dbReference type="ARBA" id="ARBA00022989"/>
    </source>
</evidence>
<gene>
    <name evidence="7" type="ORF">OIDMADRAFT_146370</name>
</gene>
<dbReference type="GO" id="GO:0016020">
    <property type="term" value="C:membrane"/>
    <property type="evidence" value="ECO:0007669"/>
    <property type="project" value="UniProtKB-SubCell"/>
</dbReference>
<feature type="compositionally biased region" description="Acidic residues" evidence="5">
    <location>
        <begin position="543"/>
        <end position="552"/>
    </location>
</feature>
<keyword evidence="3 6" id="KW-1133">Transmembrane helix</keyword>
<evidence type="ECO:0000256" key="2">
    <source>
        <dbReference type="ARBA" id="ARBA00022692"/>
    </source>
</evidence>
<dbReference type="InParanoid" id="A0A0C3HBQ0"/>
<keyword evidence="4 6" id="KW-0472">Membrane</keyword>
<dbReference type="InterPro" id="IPR045863">
    <property type="entry name" value="CorA_TM1_TM2"/>
</dbReference>
<feature type="compositionally biased region" description="Pro residues" evidence="5">
    <location>
        <begin position="556"/>
        <end position="565"/>
    </location>
</feature>
<keyword evidence="8" id="KW-1185">Reference proteome</keyword>
<evidence type="ECO:0000256" key="5">
    <source>
        <dbReference type="SAM" id="MobiDB-lite"/>
    </source>
</evidence>
<evidence type="ECO:0000256" key="1">
    <source>
        <dbReference type="ARBA" id="ARBA00004141"/>
    </source>
</evidence>
<name>A0A0C3HBQ0_OIDMZ</name>
<accession>A0A0C3HBQ0</accession>
<evidence type="ECO:0000313" key="8">
    <source>
        <dbReference type="Proteomes" id="UP000054321"/>
    </source>
</evidence>
<dbReference type="HOGENOM" id="CLU_444165_0_0_1"/>
<feature type="transmembrane region" description="Helical" evidence="6">
    <location>
        <begin position="388"/>
        <end position="409"/>
    </location>
</feature>
<dbReference type="STRING" id="913774.A0A0C3HBQ0"/>
<dbReference type="Gene3D" id="1.20.58.340">
    <property type="entry name" value="Magnesium transport protein CorA, transmembrane region"/>
    <property type="match status" value="1"/>
</dbReference>
<feature type="compositionally biased region" description="Low complexity" evidence="5">
    <location>
        <begin position="530"/>
        <end position="542"/>
    </location>
</feature>
<evidence type="ECO:0000256" key="6">
    <source>
        <dbReference type="SAM" id="Phobius"/>
    </source>
</evidence>
<dbReference type="Proteomes" id="UP000054321">
    <property type="component" value="Unassembled WGS sequence"/>
</dbReference>
<reference evidence="7 8" key="1">
    <citation type="submission" date="2014-04" db="EMBL/GenBank/DDBJ databases">
        <authorList>
            <consortium name="DOE Joint Genome Institute"/>
            <person name="Kuo A."/>
            <person name="Martino E."/>
            <person name="Perotto S."/>
            <person name="Kohler A."/>
            <person name="Nagy L.G."/>
            <person name="Floudas D."/>
            <person name="Copeland A."/>
            <person name="Barry K.W."/>
            <person name="Cichocki N."/>
            <person name="Veneault-Fourrey C."/>
            <person name="LaButti K."/>
            <person name="Lindquist E.A."/>
            <person name="Lipzen A."/>
            <person name="Lundell T."/>
            <person name="Morin E."/>
            <person name="Murat C."/>
            <person name="Sun H."/>
            <person name="Tunlid A."/>
            <person name="Henrissat B."/>
            <person name="Grigoriev I.V."/>
            <person name="Hibbett D.S."/>
            <person name="Martin F."/>
            <person name="Nordberg H.P."/>
            <person name="Cantor M.N."/>
            <person name="Hua S.X."/>
        </authorList>
    </citation>
    <scope>NUCLEOTIDE SEQUENCE [LARGE SCALE GENOMIC DNA]</scope>
    <source>
        <strain evidence="7 8">Zn</strain>
    </source>
</reference>
<dbReference type="OrthoDB" id="3560052at2759"/>
<keyword evidence="2 6" id="KW-0812">Transmembrane</keyword>
<sequence length="615" mass="69052">MAEKYNYTSNVIADPDEKAKKVEEPFPPASVLKIGAEGTTPPRLEKISHASELETHLILDSDDVNQGETIVILNGIQVEYICVVLKALDIDLAFIDAHLCRQKYVPPFSCRRGTTQPQFYHVDFPQVEKVLVPSRHRLSPLGHLSFRPSAFPKGYVRPELRGGRNVRVVETRSALLILDLDIRQLDYGHGIQIPAHFPSVFEGCLSGLGNPAASIPRLHDISSSYKEAVLQEMQSLRSSTDIPELLHAIAAHEWDHLISLLNTTGVLKQELRLLGLVERSLRSNILTTKPSRDQAATDADAHWFSILDHITPRWNHYHALIANRALRELSDPKISRQLDRLLATVATSEGRRALDRVSYMGAILLPFSIVAGLFSMAPDFGPGGRWFFVFWAVSVPIVAVTVILIYADIIRKRLIIVRDDNDSDFDFDNEIEVKPYPSFRWVRFPLEPAWSLGLKQLWGPELEELEVSGGEEESQDAASKRSTKLQWTMKIILKVVTLAVGVIVNISLLGLPSLITLFVLRLRSHNRMHTSSSADTVSSNSSTEEEAQEIVDNEPGPSPNQPLPHTPSFQETHQIEELRIERPPKKEELGWVRALGTLFGVKQNFVEDEKYVISD</sequence>
<dbReference type="AlphaFoldDB" id="A0A0C3HBQ0"/>
<evidence type="ECO:0000256" key="4">
    <source>
        <dbReference type="ARBA" id="ARBA00023136"/>
    </source>
</evidence>
<organism evidence="7 8">
    <name type="scientific">Oidiodendron maius (strain Zn)</name>
    <dbReference type="NCBI Taxonomy" id="913774"/>
    <lineage>
        <taxon>Eukaryota</taxon>
        <taxon>Fungi</taxon>
        <taxon>Dikarya</taxon>
        <taxon>Ascomycota</taxon>
        <taxon>Pezizomycotina</taxon>
        <taxon>Leotiomycetes</taxon>
        <taxon>Leotiomycetes incertae sedis</taxon>
        <taxon>Myxotrichaceae</taxon>
        <taxon>Oidiodendron</taxon>
    </lineage>
</organism>